<reference evidence="2 3" key="1">
    <citation type="submission" date="2014-03" db="EMBL/GenBank/DDBJ databases">
        <title>Whole genome sequence of Novosphingobium resinovorum KF1.</title>
        <authorList>
            <person name="Gan H.M."/>
            <person name="Gan H.Y."/>
            <person name="Chew T.H."/>
            <person name="Savka M.A."/>
        </authorList>
    </citation>
    <scope>NUCLEOTIDE SEQUENCE [LARGE SCALE GENOMIC DNA]</scope>
    <source>
        <strain evidence="2 3">KF1</strain>
    </source>
</reference>
<name>A0A031JY36_9SPHN</name>
<evidence type="ECO:0000313" key="2">
    <source>
        <dbReference type="EMBL" id="EZP81718.1"/>
    </source>
</evidence>
<evidence type="ECO:0000313" key="3">
    <source>
        <dbReference type="Proteomes" id="UP000024329"/>
    </source>
</evidence>
<sequence>MNTRLNSFNPLIVELENQLSETISLYSSPDFALLDFPNHANVGDSAIWLGELRLLGKLAGAAPGYVCAFDNFDEEAMRAAVPEGTVFLHGGGNFGDIWNHHQTFREDVIARLGDRRIVQLPQSIHYGDPERIARTARVIAAHPDFTLLVRDLPSLDLARRHFDCAVKLCPDSAFAMGEREGAPASIDVLVMLRTDKERSETIGLPTDITVEDWLIDDTAAVRRAKAAGIMRAWTSLSPASARASAYEAAARHRVERGFRQLARGRAIVTDRLHVHILSLLLGRPHAVLDNHYGKIARFLEAFTQGSPLVHRAEGITDAVDWARTTGDRRVAA</sequence>
<comment type="caution">
    <text evidence="2">The sequence shown here is derived from an EMBL/GenBank/DDBJ whole genome shotgun (WGS) entry which is preliminary data.</text>
</comment>
<dbReference type="eggNOG" id="COG5039">
    <property type="taxonomic scope" value="Bacteria"/>
</dbReference>
<dbReference type="PATRIC" id="fig|158500.4.peg.2421"/>
<dbReference type="Pfam" id="PF04230">
    <property type="entry name" value="PS_pyruv_trans"/>
    <property type="match status" value="1"/>
</dbReference>
<accession>A0A031JY36</accession>
<dbReference type="InterPro" id="IPR007345">
    <property type="entry name" value="Polysacch_pyruvyl_Trfase"/>
</dbReference>
<organism evidence="2 3">
    <name type="scientific">Novosphingobium resinovorum</name>
    <dbReference type="NCBI Taxonomy" id="158500"/>
    <lineage>
        <taxon>Bacteria</taxon>
        <taxon>Pseudomonadati</taxon>
        <taxon>Pseudomonadota</taxon>
        <taxon>Alphaproteobacteria</taxon>
        <taxon>Sphingomonadales</taxon>
        <taxon>Sphingomonadaceae</taxon>
        <taxon>Novosphingobium</taxon>
    </lineage>
</organism>
<protein>
    <submittedName>
        <fullName evidence="2">Polysaccharide polymerization protein</fullName>
    </submittedName>
</protein>
<dbReference type="RefSeq" id="WP_008830009.1">
    <property type="nucleotide sequence ID" value="NZ_JFYZ01000011.1"/>
</dbReference>
<feature type="domain" description="Polysaccharide pyruvyl transferase" evidence="1">
    <location>
        <begin position="41"/>
        <end position="292"/>
    </location>
</feature>
<dbReference type="Proteomes" id="UP000024329">
    <property type="component" value="Unassembled WGS sequence"/>
</dbReference>
<dbReference type="AlphaFoldDB" id="A0A031JY36"/>
<proteinExistence type="predicted"/>
<dbReference type="EMBL" id="JFYZ01000011">
    <property type="protein sequence ID" value="EZP81718.1"/>
    <property type="molecule type" value="Genomic_DNA"/>
</dbReference>
<evidence type="ECO:0000259" key="1">
    <source>
        <dbReference type="Pfam" id="PF04230"/>
    </source>
</evidence>
<gene>
    <name evidence="2" type="ORF">BV97_02376</name>
</gene>